<gene>
    <name evidence="1" type="ORF">PHYPA_025915</name>
</gene>
<evidence type="ECO:0000313" key="2">
    <source>
        <dbReference type="EnsemblPlants" id="Pp3c21_9000V3.1"/>
    </source>
</evidence>
<dbReference type="EnsemblPlants" id="Pp3c21_9000V3.1">
    <property type="protein sequence ID" value="Pp3c21_9000V3.1"/>
    <property type="gene ID" value="Pp3c21_9000"/>
</dbReference>
<dbReference type="Gramene" id="Pp3c21_9000V3.1">
    <property type="protein sequence ID" value="Pp3c21_9000V3.1"/>
    <property type="gene ID" value="Pp3c21_9000"/>
</dbReference>
<sequence length="123" mass="14346">MIATNGTRANQAIITLDDVDGANITRCSTHRQNGGTIQFLPSWKPYILAYKIPRRLRKRNDAIFNELYWPPQKMGNRVWLNLVDYDRVAWARTLKLCKNTPRNRTQLIDKFKQQWCGNAVLAK</sequence>
<dbReference type="AlphaFoldDB" id="A0A2K1IR87"/>
<reference evidence="2" key="3">
    <citation type="submission" date="2020-12" db="UniProtKB">
        <authorList>
            <consortium name="EnsemblPlants"/>
        </authorList>
    </citation>
    <scope>IDENTIFICATION</scope>
</reference>
<dbReference type="Proteomes" id="UP000006727">
    <property type="component" value="Chromosome 21"/>
</dbReference>
<evidence type="ECO:0000313" key="3">
    <source>
        <dbReference type="Proteomes" id="UP000006727"/>
    </source>
</evidence>
<keyword evidence="3" id="KW-1185">Reference proteome</keyword>
<proteinExistence type="predicted"/>
<evidence type="ECO:0000313" key="1">
    <source>
        <dbReference type="EMBL" id="PNR31792.1"/>
    </source>
</evidence>
<dbReference type="PaxDb" id="3218-PP1S353_61V6.1"/>
<accession>A0A2K1IR87</accession>
<protein>
    <submittedName>
        <fullName evidence="1 2">Uncharacterized protein</fullName>
    </submittedName>
</protein>
<dbReference type="InParanoid" id="A0A2K1IR87"/>
<name>A0A2K1IR87_PHYPA</name>
<reference evidence="1 3" key="2">
    <citation type="journal article" date="2018" name="Plant J.">
        <title>The Physcomitrella patens chromosome-scale assembly reveals moss genome structure and evolution.</title>
        <authorList>
            <person name="Lang D."/>
            <person name="Ullrich K.K."/>
            <person name="Murat F."/>
            <person name="Fuchs J."/>
            <person name="Jenkins J."/>
            <person name="Haas F.B."/>
            <person name="Piednoel M."/>
            <person name="Gundlach H."/>
            <person name="Van Bel M."/>
            <person name="Meyberg R."/>
            <person name="Vives C."/>
            <person name="Morata J."/>
            <person name="Symeonidi A."/>
            <person name="Hiss M."/>
            <person name="Muchero W."/>
            <person name="Kamisugi Y."/>
            <person name="Saleh O."/>
            <person name="Blanc G."/>
            <person name="Decker E.L."/>
            <person name="van Gessel N."/>
            <person name="Grimwood J."/>
            <person name="Hayes R.D."/>
            <person name="Graham S.W."/>
            <person name="Gunter L.E."/>
            <person name="McDaniel S.F."/>
            <person name="Hoernstein S.N.W."/>
            <person name="Larsson A."/>
            <person name="Li F.W."/>
            <person name="Perroud P.F."/>
            <person name="Phillips J."/>
            <person name="Ranjan P."/>
            <person name="Rokshar D.S."/>
            <person name="Rothfels C.J."/>
            <person name="Schneider L."/>
            <person name="Shu S."/>
            <person name="Stevenson D.W."/>
            <person name="Thummler F."/>
            <person name="Tillich M."/>
            <person name="Villarreal Aguilar J.C."/>
            <person name="Widiez T."/>
            <person name="Wong G.K."/>
            <person name="Wymore A."/>
            <person name="Zhang Y."/>
            <person name="Zimmer A.D."/>
            <person name="Quatrano R.S."/>
            <person name="Mayer K.F.X."/>
            <person name="Goodstein D."/>
            <person name="Casacuberta J.M."/>
            <person name="Vandepoele K."/>
            <person name="Reski R."/>
            <person name="Cuming A.C."/>
            <person name="Tuskan G.A."/>
            <person name="Maumus F."/>
            <person name="Salse J."/>
            <person name="Schmutz J."/>
            <person name="Rensing S.A."/>
        </authorList>
    </citation>
    <scope>NUCLEOTIDE SEQUENCE [LARGE SCALE GENOMIC DNA]</scope>
    <source>
        <strain evidence="2 3">cv. Gransden 2004</strain>
    </source>
</reference>
<organism evidence="1">
    <name type="scientific">Physcomitrium patens</name>
    <name type="common">Spreading-leaved earth moss</name>
    <name type="synonym">Physcomitrella patens</name>
    <dbReference type="NCBI Taxonomy" id="3218"/>
    <lineage>
        <taxon>Eukaryota</taxon>
        <taxon>Viridiplantae</taxon>
        <taxon>Streptophyta</taxon>
        <taxon>Embryophyta</taxon>
        <taxon>Bryophyta</taxon>
        <taxon>Bryophytina</taxon>
        <taxon>Bryopsida</taxon>
        <taxon>Funariidae</taxon>
        <taxon>Funariales</taxon>
        <taxon>Funariaceae</taxon>
        <taxon>Physcomitrium</taxon>
    </lineage>
</organism>
<dbReference type="EMBL" id="ABEU02000021">
    <property type="protein sequence ID" value="PNR31792.1"/>
    <property type="molecule type" value="Genomic_DNA"/>
</dbReference>
<reference evidence="1 3" key="1">
    <citation type="journal article" date="2008" name="Science">
        <title>The Physcomitrella genome reveals evolutionary insights into the conquest of land by plants.</title>
        <authorList>
            <person name="Rensing S."/>
            <person name="Lang D."/>
            <person name="Zimmer A."/>
            <person name="Terry A."/>
            <person name="Salamov A."/>
            <person name="Shapiro H."/>
            <person name="Nishiyama T."/>
            <person name="Perroud P.-F."/>
            <person name="Lindquist E."/>
            <person name="Kamisugi Y."/>
            <person name="Tanahashi T."/>
            <person name="Sakakibara K."/>
            <person name="Fujita T."/>
            <person name="Oishi K."/>
            <person name="Shin-I T."/>
            <person name="Kuroki Y."/>
            <person name="Toyoda A."/>
            <person name="Suzuki Y."/>
            <person name="Hashimoto A."/>
            <person name="Yamaguchi K."/>
            <person name="Sugano A."/>
            <person name="Kohara Y."/>
            <person name="Fujiyama A."/>
            <person name="Anterola A."/>
            <person name="Aoki S."/>
            <person name="Ashton N."/>
            <person name="Barbazuk W.B."/>
            <person name="Barker E."/>
            <person name="Bennetzen J."/>
            <person name="Bezanilla M."/>
            <person name="Blankenship R."/>
            <person name="Cho S.H."/>
            <person name="Dutcher S."/>
            <person name="Estelle M."/>
            <person name="Fawcett J.A."/>
            <person name="Gundlach H."/>
            <person name="Hanada K."/>
            <person name="Heyl A."/>
            <person name="Hicks K.A."/>
            <person name="Hugh J."/>
            <person name="Lohr M."/>
            <person name="Mayer K."/>
            <person name="Melkozernov A."/>
            <person name="Murata T."/>
            <person name="Nelson D."/>
            <person name="Pils B."/>
            <person name="Prigge M."/>
            <person name="Reiss B."/>
            <person name="Renner T."/>
            <person name="Rombauts S."/>
            <person name="Rushton P."/>
            <person name="Sanderfoot A."/>
            <person name="Schween G."/>
            <person name="Shiu S.-H."/>
            <person name="Stueber K."/>
            <person name="Theodoulou F.L."/>
            <person name="Tu H."/>
            <person name="Van de Peer Y."/>
            <person name="Verrier P.J."/>
            <person name="Waters E."/>
            <person name="Wood A."/>
            <person name="Yang L."/>
            <person name="Cove D."/>
            <person name="Cuming A."/>
            <person name="Hasebe M."/>
            <person name="Lucas S."/>
            <person name="Mishler D.B."/>
            <person name="Reski R."/>
            <person name="Grigoriev I."/>
            <person name="Quatrano R.S."/>
            <person name="Boore J.L."/>
        </authorList>
    </citation>
    <scope>NUCLEOTIDE SEQUENCE [LARGE SCALE GENOMIC DNA]</scope>
    <source>
        <strain evidence="2 3">cv. Gransden 2004</strain>
    </source>
</reference>